<reference evidence="1" key="1">
    <citation type="submission" date="2020-11" db="EMBL/GenBank/DDBJ databases">
        <authorList>
            <consortium name="DOE Joint Genome Institute"/>
            <person name="Ahrendt S."/>
            <person name="Riley R."/>
            <person name="Andreopoulos W."/>
            <person name="Labutti K."/>
            <person name="Pangilinan J."/>
            <person name="Ruiz-Duenas F.J."/>
            <person name="Barrasa J.M."/>
            <person name="Sanchez-Garcia M."/>
            <person name="Camarero S."/>
            <person name="Miyauchi S."/>
            <person name="Serrano A."/>
            <person name="Linde D."/>
            <person name="Babiker R."/>
            <person name="Drula E."/>
            <person name="Ayuso-Fernandez I."/>
            <person name="Pacheco R."/>
            <person name="Padilla G."/>
            <person name="Ferreira P."/>
            <person name="Barriuso J."/>
            <person name="Kellner H."/>
            <person name="Castanera R."/>
            <person name="Alfaro M."/>
            <person name="Ramirez L."/>
            <person name="Pisabarro A.G."/>
            <person name="Kuo A."/>
            <person name="Tritt A."/>
            <person name="Lipzen A."/>
            <person name="He G."/>
            <person name="Yan M."/>
            <person name="Ng V."/>
            <person name="Cullen D."/>
            <person name="Martin F."/>
            <person name="Rosso M.-N."/>
            <person name="Henrissat B."/>
            <person name="Hibbett D."/>
            <person name="Martinez A.T."/>
            <person name="Grigoriev I.V."/>
        </authorList>
    </citation>
    <scope>NUCLEOTIDE SEQUENCE</scope>
    <source>
        <strain evidence="1">CIRM-BRFM 674</strain>
    </source>
</reference>
<dbReference type="InterPro" id="IPR041078">
    <property type="entry name" value="Plavaka"/>
</dbReference>
<dbReference type="OrthoDB" id="3246013at2759"/>
<dbReference type="Proteomes" id="UP000807469">
    <property type="component" value="Unassembled WGS sequence"/>
</dbReference>
<dbReference type="Pfam" id="PF18759">
    <property type="entry name" value="Plavaka"/>
    <property type="match status" value="1"/>
</dbReference>
<proteinExistence type="predicted"/>
<comment type="caution">
    <text evidence="1">The sequence shown here is derived from an EMBL/GenBank/DDBJ whole genome shotgun (WGS) entry which is preliminary data.</text>
</comment>
<accession>A0A9P5Z331</accession>
<evidence type="ECO:0000313" key="1">
    <source>
        <dbReference type="EMBL" id="KAF9478925.1"/>
    </source>
</evidence>
<evidence type="ECO:0000313" key="2">
    <source>
        <dbReference type="Proteomes" id="UP000807469"/>
    </source>
</evidence>
<keyword evidence="2" id="KW-1185">Reference proteome</keyword>
<organism evidence="1 2">
    <name type="scientific">Pholiota conissans</name>
    <dbReference type="NCBI Taxonomy" id="109636"/>
    <lineage>
        <taxon>Eukaryota</taxon>
        <taxon>Fungi</taxon>
        <taxon>Dikarya</taxon>
        <taxon>Basidiomycota</taxon>
        <taxon>Agaricomycotina</taxon>
        <taxon>Agaricomycetes</taxon>
        <taxon>Agaricomycetidae</taxon>
        <taxon>Agaricales</taxon>
        <taxon>Agaricineae</taxon>
        <taxon>Strophariaceae</taxon>
        <taxon>Pholiota</taxon>
    </lineage>
</organism>
<sequence>MHSFPHADIHRLLASDLLHQLIKGTFNDYLVTWVGEYLHKIYGEKQSLEIIEDINHRISAWTEDDSKVLMKASVCCCYCWISPVLECLQSCVARFHELQDIFITSEVHATISSSHQHALLHYLYSIPYFASSNGTCSSITESKQIKAALSQMLHMIMCMEKIALIKHIFKQKGMMVGTTASYTATHLCGSDPEGNSSVWFA</sequence>
<gene>
    <name evidence="1" type="ORF">BDN70DRAFT_906459</name>
</gene>
<name>A0A9P5Z331_9AGAR</name>
<protein>
    <submittedName>
        <fullName evidence="1">Uncharacterized protein</fullName>
    </submittedName>
</protein>
<dbReference type="EMBL" id="MU155223">
    <property type="protein sequence ID" value="KAF9478925.1"/>
    <property type="molecule type" value="Genomic_DNA"/>
</dbReference>
<dbReference type="AlphaFoldDB" id="A0A9P5Z331"/>